<keyword evidence="5" id="KW-1185">Reference proteome</keyword>
<evidence type="ECO:0000259" key="3">
    <source>
        <dbReference type="PROSITE" id="PS52019"/>
    </source>
</evidence>
<protein>
    <submittedName>
        <fullName evidence="4">Polyketide synthase-nonribosomal peptide synthetase</fullName>
    </submittedName>
</protein>
<dbReference type="Pfam" id="PF08242">
    <property type="entry name" value="Methyltransf_12"/>
    <property type="match status" value="1"/>
</dbReference>
<evidence type="ECO:0000313" key="4">
    <source>
        <dbReference type="EMBL" id="OXA40389.1"/>
    </source>
</evidence>
<proteinExistence type="predicted"/>
<evidence type="ECO:0000256" key="1">
    <source>
        <dbReference type="ARBA" id="ARBA00022679"/>
    </source>
</evidence>
<evidence type="ECO:0000313" key="5">
    <source>
        <dbReference type="Proteomes" id="UP000198287"/>
    </source>
</evidence>
<comment type="caution">
    <text evidence="2">Lacks conserved residue(s) required for the propagation of feature annotation.</text>
</comment>
<feature type="region of interest" description="N-terminal hotdog fold" evidence="2">
    <location>
        <position position="1"/>
    </location>
</feature>
<keyword evidence="1" id="KW-0808">Transferase</keyword>
<dbReference type="InterPro" id="IPR029063">
    <property type="entry name" value="SAM-dependent_MTases_sf"/>
</dbReference>
<comment type="caution">
    <text evidence="4">The sequence shown here is derived from an EMBL/GenBank/DDBJ whole genome shotgun (WGS) entry which is preliminary data.</text>
</comment>
<accession>A0A226D588</accession>
<dbReference type="OrthoDB" id="48317at2759"/>
<dbReference type="AlphaFoldDB" id="A0A226D588"/>
<dbReference type="Gene3D" id="3.40.50.150">
    <property type="entry name" value="Vaccinia Virus protein VP39"/>
    <property type="match status" value="1"/>
</dbReference>
<dbReference type="InterPro" id="IPR013217">
    <property type="entry name" value="Methyltransf_12"/>
</dbReference>
<sequence>MSDLGYKFGPRFRSLNLKCSNRRSSCIITAHIIPPIFDQAEIGSFTVHPTVLDALIQAALLAQSNPLLSLRVPVAISAVEVLANENFEPTKHKKLRVQAGLNSSTLFIQGNDSIWRAHASITNITTLSTTVETIQIMSTCNGSRPENKEENRLLPLFIEKWTTENQPNPACTKAKLLKGQLSSFTTITRTATEIQELLHYASQAGLLKEVSSTEYVVLPYLDIDITEKDFTQHDKILVDDWAFAKFYISKLEKFLRGSESILPHLFPPSLLELPSRVDNQTGETDNFSAERFYGTTVQSAILTDNLIGVFASLIRDGVKGLRILEVGAGTGSATRKLLQHLQGTSSTYTFTDISTNFLNRAEDSLPHVPGVQIDFRILDLEKDIVAQGFEKGTFDMIVAVNVLHATTDLGKVVGNLNMLLGPDGNIFVAEQLRPSAISDVIFGHCKGYWLCNDDIRSAHSLIDGEAWKLVLQSAGYGDVSIVENKYFDVGIIVATKEDVPLPFHIIVTRGDDEFANQLKASNGNATFCNINDKEFIIQPNARIVYCFPHTHDDCALQEDQARIQLNHFLDFARVLLLVGKAELFLLSHGLMPVQDEESP</sequence>
<dbReference type="PANTHER" id="PTHR45681">
    <property type="entry name" value="POLYKETIDE SYNTHASE 44-RELATED"/>
    <property type="match status" value="1"/>
</dbReference>
<dbReference type="InterPro" id="IPR042104">
    <property type="entry name" value="PKS_dehydratase_sf"/>
</dbReference>
<dbReference type="CDD" id="cd02440">
    <property type="entry name" value="AdoMet_MTases"/>
    <property type="match status" value="1"/>
</dbReference>
<feature type="domain" description="PKS/mFAS DH" evidence="3">
    <location>
        <begin position="1"/>
        <end position="135"/>
    </location>
</feature>
<gene>
    <name evidence="4" type="ORF">Fcan01_24847</name>
</gene>
<dbReference type="EMBL" id="LNIX01000034">
    <property type="protein sequence ID" value="OXA40389.1"/>
    <property type="molecule type" value="Genomic_DNA"/>
</dbReference>
<organism evidence="4 5">
    <name type="scientific">Folsomia candida</name>
    <name type="common">Springtail</name>
    <dbReference type="NCBI Taxonomy" id="158441"/>
    <lineage>
        <taxon>Eukaryota</taxon>
        <taxon>Metazoa</taxon>
        <taxon>Ecdysozoa</taxon>
        <taxon>Arthropoda</taxon>
        <taxon>Hexapoda</taxon>
        <taxon>Collembola</taxon>
        <taxon>Entomobryomorpha</taxon>
        <taxon>Isotomoidea</taxon>
        <taxon>Isotomidae</taxon>
        <taxon>Proisotominae</taxon>
        <taxon>Folsomia</taxon>
    </lineage>
</organism>
<dbReference type="PANTHER" id="PTHR45681:SF6">
    <property type="entry name" value="POLYKETIDE SYNTHASE 37"/>
    <property type="match status" value="1"/>
</dbReference>
<dbReference type="PROSITE" id="PS52019">
    <property type="entry name" value="PKS_MFAS_DH"/>
    <property type="match status" value="1"/>
</dbReference>
<feature type="region of interest" description="C-terminal hotdog fold" evidence="2">
    <location>
        <begin position="1"/>
        <end position="135"/>
    </location>
</feature>
<dbReference type="InterPro" id="IPR050444">
    <property type="entry name" value="Polyketide_Synthase"/>
</dbReference>
<dbReference type="InterPro" id="IPR049551">
    <property type="entry name" value="PKS_DH_C"/>
</dbReference>
<reference evidence="4 5" key="1">
    <citation type="submission" date="2015-12" db="EMBL/GenBank/DDBJ databases">
        <title>The genome of Folsomia candida.</title>
        <authorList>
            <person name="Faddeeva A."/>
            <person name="Derks M.F."/>
            <person name="Anvar Y."/>
            <person name="Smit S."/>
            <person name="Van Straalen N."/>
            <person name="Roelofs D."/>
        </authorList>
    </citation>
    <scope>NUCLEOTIDE SEQUENCE [LARGE SCALE GENOMIC DNA]</scope>
    <source>
        <strain evidence="4 5">VU population</strain>
        <tissue evidence="4">Whole body</tissue>
    </source>
</reference>
<dbReference type="Gene3D" id="3.10.129.110">
    <property type="entry name" value="Polyketide synthase dehydratase"/>
    <property type="match status" value="1"/>
</dbReference>
<dbReference type="Proteomes" id="UP000198287">
    <property type="component" value="Unassembled WGS sequence"/>
</dbReference>
<evidence type="ECO:0000256" key="2">
    <source>
        <dbReference type="PROSITE-ProRule" id="PRU01363"/>
    </source>
</evidence>
<name>A0A226D588_FOLCA</name>
<dbReference type="GO" id="GO:0016740">
    <property type="term" value="F:transferase activity"/>
    <property type="evidence" value="ECO:0007669"/>
    <property type="project" value="UniProtKB-KW"/>
</dbReference>
<dbReference type="Pfam" id="PF14765">
    <property type="entry name" value="PS-DH"/>
    <property type="match status" value="1"/>
</dbReference>
<dbReference type="SUPFAM" id="SSF53335">
    <property type="entry name" value="S-adenosyl-L-methionine-dependent methyltransferases"/>
    <property type="match status" value="1"/>
</dbReference>
<dbReference type="InterPro" id="IPR049900">
    <property type="entry name" value="PKS_mFAS_DH"/>
</dbReference>